<name>A0A381WRC6_9ZZZZ</name>
<accession>A0A381WRC6</accession>
<protein>
    <submittedName>
        <fullName evidence="1">Uncharacterized protein</fullName>
    </submittedName>
</protein>
<gene>
    <name evidence="1" type="ORF">METZ01_LOCUS107930</name>
</gene>
<dbReference type="AlphaFoldDB" id="A0A381WRC6"/>
<proteinExistence type="predicted"/>
<dbReference type="EMBL" id="UINC01012635">
    <property type="protein sequence ID" value="SVA55076.1"/>
    <property type="molecule type" value="Genomic_DNA"/>
</dbReference>
<feature type="non-terminal residue" evidence="1">
    <location>
        <position position="114"/>
    </location>
</feature>
<organism evidence="1">
    <name type="scientific">marine metagenome</name>
    <dbReference type="NCBI Taxonomy" id="408172"/>
    <lineage>
        <taxon>unclassified sequences</taxon>
        <taxon>metagenomes</taxon>
        <taxon>ecological metagenomes</taxon>
    </lineage>
</organism>
<sequence length="114" mass="12149">MASIFRTFLEKLGGSTAANYIGTRGDLFFDPDQVQPVLKVSDGSTAGGVSVNGEMGGTMTSHIIPDTDDTYDLGSAEFKIRDAYISENTIYMGDHATIKSEGTAIVVQDFKTGD</sequence>
<evidence type="ECO:0000313" key="1">
    <source>
        <dbReference type="EMBL" id="SVA55076.1"/>
    </source>
</evidence>
<reference evidence="1" key="1">
    <citation type="submission" date="2018-05" db="EMBL/GenBank/DDBJ databases">
        <authorList>
            <person name="Lanie J.A."/>
            <person name="Ng W.-L."/>
            <person name="Kazmierczak K.M."/>
            <person name="Andrzejewski T.M."/>
            <person name="Davidsen T.M."/>
            <person name="Wayne K.J."/>
            <person name="Tettelin H."/>
            <person name="Glass J.I."/>
            <person name="Rusch D."/>
            <person name="Podicherti R."/>
            <person name="Tsui H.-C.T."/>
            <person name="Winkler M.E."/>
        </authorList>
    </citation>
    <scope>NUCLEOTIDE SEQUENCE</scope>
</reference>